<dbReference type="PANTHER" id="PTHR43542:SF1">
    <property type="entry name" value="METHYLTRANSFERASE"/>
    <property type="match status" value="1"/>
</dbReference>
<evidence type="ECO:0000256" key="2">
    <source>
        <dbReference type="ARBA" id="ARBA00005269"/>
    </source>
</evidence>
<evidence type="ECO:0000256" key="5">
    <source>
        <dbReference type="ARBA" id="ARBA00022603"/>
    </source>
</evidence>
<evidence type="ECO:0000313" key="10">
    <source>
        <dbReference type="Proteomes" id="UP001302072"/>
    </source>
</evidence>
<dbReference type="Gene3D" id="3.40.50.150">
    <property type="entry name" value="Vaccinia Virus protein VP39"/>
    <property type="match status" value="1"/>
</dbReference>
<comment type="similarity">
    <text evidence="2 8">Belongs to the methyltransferase superfamily. RsmD family.</text>
</comment>
<keyword evidence="8" id="KW-0949">S-adenosyl-L-methionine</keyword>
<dbReference type="GO" id="GO:0052913">
    <property type="term" value="F:16S rRNA (guanine(966)-N(2))-methyltransferase activity"/>
    <property type="evidence" value="ECO:0007669"/>
    <property type="project" value="UniProtKB-EC"/>
</dbReference>
<sequence>MKPRSSAPTPMGQVRIIGGKWRNTKLPVPMSPGLRPSSDRVRETLFNWLMPKLGGARVLDLFAGSGALGLEAMSRGAAQATLVERDGALCRQLRESVAKLGAQDQVQVAQADALQWLAQPATGQADIVFVDPPFAAGLWEGVLAGLGPHLAADAWLYLESPGDNVPTVPAPWLLHREGGTREVRFALYRRAAATLSPDHNSVAAV</sequence>
<evidence type="ECO:0000256" key="6">
    <source>
        <dbReference type="ARBA" id="ARBA00022679"/>
    </source>
</evidence>
<dbReference type="PANTHER" id="PTHR43542">
    <property type="entry name" value="METHYLTRANSFERASE"/>
    <property type="match status" value="1"/>
</dbReference>
<evidence type="ECO:0000256" key="1">
    <source>
        <dbReference type="ARBA" id="ARBA00002649"/>
    </source>
</evidence>
<dbReference type="Proteomes" id="UP001302072">
    <property type="component" value="Chromosome"/>
</dbReference>
<keyword evidence="5 8" id="KW-0489">Methyltransferase</keyword>
<evidence type="ECO:0000256" key="8">
    <source>
        <dbReference type="PIRNR" id="PIRNR004553"/>
    </source>
</evidence>
<name>A0ABY9YN44_9GAMM</name>
<dbReference type="PROSITE" id="PS00092">
    <property type="entry name" value="N6_MTASE"/>
    <property type="match status" value="1"/>
</dbReference>
<organism evidence="9 10">
    <name type="scientific">Stenotrophomonas oahuensis</name>
    <dbReference type="NCBI Taxonomy" id="3003271"/>
    <lineage>
        <taxon>Bacteria</taxon>
        <taxon>Pseudomonadati</taxon>
        <taxon>Pseudomonadota</taxon>
        <taxon>Gammaproteobacteria</taxon>
        <taxon>Lysobacterales</taxon>
        <taxon>Lysobacteraceae</taxon>
        <taxon>Stenotrophomonas</taxon>
    </lineage>
</organism>
<evidence type="ECO:0000256" key="7">
    <source>
        <dbReference type="ARBA" id="ARBA00048326"/>
    </source>
</evidence>
<dbReference type="InterPro" id="IPR004398">
    <property type="entry name" value="RNA_MeTrfase_RsmD"/>
</dbReference>
<evidence type="ECO:0000256" key="4">
    <source>
        <dbReference type="ARBA" id="ARBA00013682"/>
    </source>
</evidence>
<dbReference type="RefSeq" id="WP_311190902.1">
    <property type="nucleotide sequence ID" value="NZ_CP115541.1"/>
</dbReference>
<gene>
    <name evidence="9" type="primary">rsmD</name>
    <name evidence="9" type="ORF">PDM29_15145</name>
</gene>
<protein>
    <recommendedName>
        <fullName evidence="4 8">Ribosomal RNA small subunit methyltransferase D</fullName>
        <ecNumber evidence="3 8">2.1.1.171</ecNumber>
    </recommendedName>
</protein>
<dbReference type="InterPro" id="IPR029063">
    <property type="entry name" value="SAM-dependent_MTases_sf"/>
</dbReference>
<comment type="catalytic activity">
    <reaction evidence="7 8">
        <text>guanosine(966) in 16S rRNA + S-adenosyl-L-methionine = N(2)-methylguanosine(966) in 16S rRNA + S-adenosyl-L-homocysteine + H(+)</text>
        <dbReference type="Rhea" id="RHEA:23548"/>
        <dbReference type="Rhea" id="RHEA-COMP:10211"/>
        <dbReference type="Rhea" id="RHEA-COMP:10212"/>
        <dbReference type="ChEBI" id="CHEBI:15378"/>
        <dbReference type="ChEBI" id="CHEBI:57856"/>
        <dbReference type="ChEBI" id="CHEBI:59789"/>
        <dbReference type="ChEBI" id="CHEBI:74269"/>
        <dbReference type="ChEBI" id="CHEBI:74481"/>
        <dbReference type="EC" id="2.1.1.171"/>
    </reaction>
</comment>
<reference evidence="9 10" key="1">
    <citation type="submission" date="2022-12" db="EMBL/GenBank/DDBJ databases">
        <title>Two new species, Stenotrophomonas aracearum and Stenotrophomonas oahuensis, isolated from Anthurium (Araceae family) in Hawaii.</title>
        <authorList>
            <person name="Chunag S.C."/>
            <person name="Dobhal S."/>
            <person name="Alvarez A."/>
            <person name="Arif M."/>
        </authorList>
    </citation>
    <scope>NUCLEOTIDE SEQUENCE [LARGE SCALE GENOMIC DNA]</scope>
    <source>
        <strain evidence="9 10">A5586</strain>
    </source>
</reference>
<dbReference type="SUPFAM" id="SSF53335">
    <property type="entry name" value="S-adenosyl-L-methionine-dependent methyltransferases"/>
    <property type="match status" value="1"/>
</dbReference>
<keyword evidence="10" id="KW-1185">Reference proteome</keyword>
<dbReference type="InterPro" id="IPR002052">
    <property type="entry name" value="DNA_methylase_N6_adenine_CS"/>
</dbReference>
<keyword evidence="6 8" id="KW-0808">Transferase</keyword>
<proteinExistence type="inferred from homology"/>
<dbReference type="PIRSF" id="PIRSF004553">
    <property type="entry name" value="CHP00095"/>
    <property type="match status" value="1"/>
</dbReference>
<dbReference type="Pfam" id="PF03602">
    <property type="entry name" value="Cons_hypoth95"/>
    <property type="match status" value="1"/>
</dbReference>
<dbReference type="EMBL" id="CP115541">
    <property type="protein sequence ID" value="WNH51668.1"/>
    <property type="molecule type" value="Genomic_DNA"/>
</dbReference>
<comment type="function">
    <text evidence="1 8">Specifically methylates the guanine in position 966 of 16S rRNA in the assembled 30S particle.</text>
</comment>
<evidence type="ECO:0000256" key="3">
    <source>
        <dbReference type="ARBA" id="ARBA00012141"/>
    </source>
</evidence>
<keyword evidence="8" id="KW-0698">rRNA processing</keyword>
<accession>A0ABY9YN44</accession>
<dbReference type="EC" id="2.1.1.171" evidence="3 8"/>
<evidence type="ECO:0000313" key="9">
    <source>
        <dbReference type="EMBL" id="WNH51668.1"/>
    </source>
</evidence>
<dbReference type="NCBIfam" id="TIGR00095">
    <property type="entry name" value="16S rRNA (guanine(966)-N(2))-methyltransferase RsmD"/>
    <property type="match status" value="1"/>
</dbReference>
<dbReference type="CDD" id="cd02440">
    <property type="entry name" value="AdoMet_MTases"/>
    <property type="match status" value="1"/>
</dbReference>